<comment type="caution">
    <text evidence="1">The sequence shown here is derived from an EMBL/GenBank/DDBJ whole genome shotgun (WGS) entry which is preliminary data.</text>
</comment>
<dbReference type="Proteomes" id="UP000288892">
    <property type="component" value="Unassembled WGS sequence"/>
</dbReference>
<dbReference type="EMBL" id="MTKS01000408">
    <property type="protein sequence ID" value="RWX50014.1"/>
    <property type="molecule type" value="Genomic_DNA"/>
</dbReference>
<sequence length="117" mass="13017">MQARHLLFQAFFIFYLNVEKATLLFLLAAQFLPLPGVAGANLCVRPVTPGRHAGLPLHGPASEKGDFFEKFYRKGSCTDLYLALRSIRQRVLFLDGTVMASVPGETENTFCLSPVRE</sequence>
<organism evidence="1 2">
    <name type="scientific">Candidatus Electrothrix marina</name>
    <dbReference type="NCBI Taxonomy" id="1859130"/>
    <lineage>
        <taxon>Bacteria</taxon>
        <taxon>Pseudomonadati</taxon>
        <taxon>Thermodesulfobacteriota</taxon>
        <taxon>Desulfobulbia</taxon>
        <taxon>Desulfobulbales</taxon>
        <taxon>Desulfobulbaceae</taxon>
        <taxon>Candidatus Electrothrix</taxon>
    </lineage>
</organism>
<reference evidence="1 2" key="1">
    <citation type="submission" date="2017-01" db="EMBL/GenBank/DDBJ databases">
        <title>The cable genome- insights into the physiology and evolution of filamentous bacteria capable of sulfide oxidation via long distance electron transfer.</title>
        <authorList>
            <person name="Schreiber L."/>
            <person name="Bjerg J.T."/>
            <person name="Boggild A."/>
            <person name="Van De Vossenberg J."/>
            <person name="Meysman F."/>
            <person name="Nielsen L.P."/>
            <person name="Schramm A."/>
            <person name="Kjeldsen K.U."/>
        </authorList>
    </citation>
    <scope>NUCLEOTIDE SEQUENCE [LARGE SCALE GENOMIC DNA]</scope>
    <source>
        <strain evidence="1">A5</strain>
    </source>
</reference>
<gene>
    <name evidence="1" type="ORF">VU01_14082</name>
</gene>
<protein>
    <submittedName>
        <fullName evidence="1">Uncharacterized protein</fullName>
    </submittedName>
</protein>
<accession>A0A444JAC7</accession>
<keyword evidence="2" id="KW-1185">Reference proteome</keyword>
<dbReference type="AlphaFoldDB" id="A0A444JAC7"/>
<proteinExistence type="predicted"/>
<evidence type="ECO:0000313" key="1">
    <source>
        <dbReference type="EMBL" id="RWX50014.1"/>
    </source>
</evidence>
<name>A0A444JAC7_9BACT</name>
<evidence type="ECO:0000313" key="2">
    <source>
        <dbReference type="Proteomes" id="UP000288892"/>
    </source>
</evidence>